<feature type="signal peptide" evidence="4">
    <location>
        <begin position="1"/>
        <end position="34"/>
    </location>
</feature>
<dbReference type="InterPro" id="IPR000073">
    <property type="entry name" value="AB_hydrolase_1"/>
</dbReference>
<evidence type="ECO:0000256" key="2">
    <source>
        <dbReference type="ARBA" id="ARBA00022963"/>
    </source>
</evidence>
<evidence type="ECO:0000256" key="1">
    <source>
        <dbReference type="ARBA" id="ARBA00022801"/>
    </source>
</evidence>
<comment type="caution">
    <text evidence="6">The sequence shown here is derived from an EMBL/GenBank/DDBJ whole genome shotgun (WGS) entry which is preliminary data.</text>
</comment>
<evidence type="ECO:0000313" key="7">
    <source>
        <dbReference type="Proteomes" id="UP001551210"/>
    </source>
</evidence>
<dbReference type="Gene3D" id="3.40.50.1820">
    <property type="entry name" value="alpha/beta hydrolase"/>
    <property type="match status" value="1"/>
</dbReference>
<gene>
    <name evidence="6" type="ORF">AB0A76_13805</name>
</gene>
<keyword evidence="1 6" id="KW-0378">Hydrolase</keyword>
<dbReference type="PROSITE" id="PS51318">
    <property type="entry name" value="TAT"/>
    <property type="match status" value="1"/>
</dbReference>
<sequence length="389" mass="40893">MTSRTPGRRAVTQGALAGAAALFLGTAAVAPATARPGGPVLRLPAPTGPYPVGATVRQLVDHSRNDPWVPGIGVRELMVTVLTPAVPGGRGFPRMPQLTPGAAALFAQLGPLIRPHLPRTGVDWAATLTPARAGAPPLPGRRPVLLYSPGGGDSRAMGSSLAIDLASYGWTVVTVDHPGDASEVEFPTARPGRDRVRETALRPDMDAATFRTMVDTRVADLRFVLDALGLDRVGLYGHSAGGTAVAQALHEDRRIAAAAVLEGYLDGMDGTLLPVARDGVDRPVLLAGTDGFRDDRLDRSWSALLAHGGPVVRRQLDDSGHWVFTDYAALVPQLQEAGLVTAEGRTDMVGTADPRVSVPTVRRLLRSFFARHLPVPAAVPPTRGRAASQ</sequence>
<feature type="chain" id="PRO_5046318482" evidence="4">
    <location>
        <begin position="35"/>
        <end position="389"/>
    </location>
</feature>
<reference evidence="6 7" key="1">
    <citation type="submission" date="2024-06" db="EMBL/GenBank/DDBJ databases">
        <title>The Natural Products Discovery Center: Release of the First 8490 Sequenced Strains for Exploring Actinobacteria Biosynthetic Diversity.</title>
        <authorList>
            <person name="Kalkreuter E."/>
            <person name="Kautsar S.A."/>
            <person name="Yang D."/>
            <person name="Bader C.D."/>
            <person name="Teijaro C.N."/>
            <person name="Fluegel L."/>
            <person name="Davis C.M."/>
            <person name="Simpson J.R."/>
            <person name="Lauterbach L."/>
            <person name="Steele A.D."/>
            <person name="Gui C."/>
            <person name="Meng S."/>
            <person name="Li G."/>
            <person name="Viehrig K."/>
            <person name="Ye F."/>
            <person name="Su P."/>
            <person name="Kiefer A.F."/>
            <person name="Nichols A."/>
            <person name="Cepeda A.J."/>
            <person name="Yan W."/>
            <person name="Fan B."/>
            <person name="Jiang Y."/>
            <person name="Adhikari A."/>
            <person name="Zheng C.-J."/>
            <person name="Schuster L."/>
            <person name="Cowan T.M."/>
            <person name="Smanski M.J."/>
            <person name="Chevrette M.G."/>
            <person name="De Carvalho L.P.S."/>
            <person name="Shen B."/>
        </authorList>
    </citation>
    <scope>NUCLEOTIDE SEQUENCE [LARGE SCALE GENOMIC DNA]</scope>
    <source>
        <strain evidence="6 7">NPDC045705</strain>
    </source>
</reference>
<dbReference type="Pfam" id="PF00561">
    <property type="entry name" value="Abhydrolase_1"/>
    <property type="match status" value="1"/>
</dbReference>
<protein>
    <submittedName>
        <fullName evidence="6">Alpha/beta fold hydrolase</fullName>
    </submittedName>
</protein>
<dbReference type="PANTHER" id="PTHR10272">
    <property type="entry name" value="PLATELET-ACTIVATING FACTOR ACETYLHYDROLASE"/>
    <property type="match status" value="1"/>
</dbReference>
<feature type="domain" description="AB hydrolase-1" evidence="5">
    <location>
        <begin position="143"/>
        <end position="263"/>
    </location>
</feature>
<evidence type="ECO:0000256" key="3">
    <source>
        <dbReference type="ARBA" id="ARBA00023098"/>
    </source>
</evidence>
<proteinExistence type="predicted"/>
<dbReference type="Proteomes" id="UP001551210">
    <property type="component" value="Unassembled WGS sequence"/>
</dbReference>
<dbReference type="SUPFAM" id="SSF53474">
    <property type="entry name" value="alpha/beta-Hydrolases"/>
    <property type="match status" value="1"/>
</dbReference>
<evidence type="ECO:0000313" key="6">
    <source>
        <dbReference type="EMBL" id="MEU7294262.1"/>
    </source>
</evidence>
<keyword evidence="7" id="KW-1185">Reference proteome</keyword>
<accession>A0ABV3CVN6</accession>
<evidence type="ECO:0000256" key="4">
    <source>
        <dbReference type="SAM" id="SignalP"/>
    </source>
</evidence>
<keyword evidence="2" id="KW-0442">Lipid degradation</keyword>
<evidence type="ECO:0000259" key="5">
    <source>
        <dbReference type="Pfam" id="PF00561"/>
    </source>
</evidence>
<keyword evidence="3" id="KW-0443">Lipid metabolism</keyword>
<keyword evidence="4" id="KW-0732">Signal</keyword>
<dbReference type="InterPro" id="IPR029058">
    <property type="entry name" value="AB_hydrolase_fold"/>
</dbReference>
<dbReference type="PANTHER" id="PTHR10272:SF0">
    <property type="entry name" value="PLATELET-ACTIVATING FACTOR ACETYLHYDROLASE"/>
    <property type="match status" value="1"/>
</dbReference>
<organism evidence="6 7">
    <name type="scientific">Streptomyces exfoliatus</name>
    <name type="common">Streptomyces hydrogenans</name>
    <dbReference type="NCBI Taxonomy" id="1905"/>
    <lineage>
        <taxon>Bacteria</taxon>
        <taxon>Bacillati</taxon>
        <taxon>Actinomycetota</taxon>
        <taxon>Actinomycetes</taxon>
        <taxon>Kitasatosporales</taxon>
        <taxon>Streptomycetaceae</taxon>
        <taxon>Streptomyces</taxon>
    </lineage>
</organism>
<dbReference type="EMBL" id="JBEZAM010000014">
    <property type="protein sequence ID" value="MEU7294262.1"/>
    <property type="molecule type" value="Genomic_DNA"/>
</dbReference>
<dbReference type="RefSeq" id="WP_359207005.1">
    <property type="nucleotide sequence ID" value="NZ_JBEZAM010000014.1"/>
</dbReference>
<dbReference type="InterPro" id="IPR006311">
    <property type="entry name" value="TAT_signal"/>
</dbReference>
<name>A0ABV3CVN6_STREX</name>
<dbReference type="GO" id="GO:0016787">
    <property type="term" value="F:hydrolase activity"/>
    <property type="evidence" value="ECO:0007669"/>
    <property type="project" value="UniProtKB-KW"/>
</dbReference>